<evidence type="ECO:0000313" key="3">
    <source>
        <dbReference type="Proteomes" id="UP001295684"/>
    </source>
</evidence>
<feature type="region of interest" description="Disordered" evidence="1">
    <location>
        <begin position="1"/>
        <end position="25"/>
    </location>
</feature>
<dbReference type="AlphaFoldDB" id="A0AAD1Y3L9"/>
<feature type="compositionally biased region" description="Basic and acidic residues" evidence="1">
    <location>
        <begin position="1"/>
        <end position="14"/>
    </location>
</feature>
<sequence length="773" mass="88507">MKQDSLRNKKESFKKMTLGQDSFKNCQLGQTKIRQNQQNEQENIRNPLSSKHSNVGMRELKLPHTDEESPACFQGIQEFTKYDFDQYERYINSQGLDIRIGPYNQGFLMDRMSGDKTHSTQLASSTKKSKRNSSLIMKNNAEKFIGHLTNFQKTRERNAVNEVRWIGMKTIKSGGTKNSNFYQLNQTTHLFKQKNHQELCQTSDNTQEFIGKVNEANKRSRSALSKGKLEGTLCVMGLNNSGFASTHVPEKMNMVCDFHKENAIRYKYLQEHLKKIDQKNKTKMRRKISPFWVQSKKYNSLECKKLSLKGDKLIRTPNVCTGEKNEENEALENHLDRSLDREESRRGIQNSIYNETADYETQFSKTQQNFHPKMNECLNLSSNHNSNLISKDLTVRPKPLGVTEIKRERKTVSRLQKGKASALGKKIRNNEAIHTNVLIPQRKSNSMIPKDEKFQYQRAHSNYSGSPELKERAPEISNLNKKTFISHMNIVDLSQFEKKSAIMHVEITPSKKAVKESTLQIKNTNDIALIDSHNKRSTRNKAETQTFNGSSFKTNAKNKIKGISHFSIHTPAKSSPLNIIESKNLFPGALSTVYKDSKENSSTTIPSPLKTFLQSKLIQESRKCAKKTQEIKVKIIHKQHASFNKSKNKNELCLKCGKVPCSQKNSCQNNIKIIKAGYLGKQNRMKRVMNIINKDFTDKCSMMAKKHKFHQNLPHKPKPAPSRLFKQPNIKHILSKVKNRHTNLPAKGSSATIVDSIDQNRLVIKANATVKLV</sequence>
<proteinExistence type="predicted"/>
<organism evidence="2 3">
    <name type="scientific">Euplotes crassus</name>
    <dbReference type="NCBI Taxonomy" id="5936"/>
    <lineage>
        <taxon>Eukaryota</taxon>
        <taxon>Sar</taxon>
        <taxon>Alveolata</taxon>
        <taxon>Ciliophora</taxon>
        <taxon>Intramacronucleata</taxon>
        <taxon>Spirotrichea</taxon>
        <taxon>Hypotrichia</taxon>
        <taxon>Euplotida</taxon>
        <taxon>Euplotidae</taxon>
        <taxon>Moneuplotes</taxon>
    </lineage>
</organism>
<name>A0AAD1Y3L9_EUPCR</name>
<dbReference type="Proteomes" id="UP001295684">
    <property type="component" value="Unassembled WGS sequence"/>
</dbReference>
<keyword evidence="3" id="KW-1185">Reference proteome</keyword>
<gene>
    <name evidence="2" type="ORF">ECRASSUSDP1_LOCUS25457</name>
</gene>
<evidence type="ECO:0000256" key="1">
    <source>
        <dbReference type="SAM" id="MobiDB-lite"/>
    </source>
</evidence>
<reference evidence="2" key="1">
    <citation type="submission" date="2023-07" db="EMBL/GenBank/DDBJ databases">
        <authorList>
            <consortium name="AG Swart"/>
            <person name="Singh M."/>
            <person name="Singh A."/>
            <person name="Seah K."/>
            <person name="Emmerich C."/>
        </authorList>
    </citation>
    <scope>NUCLEOTIDE SEQUENCE</scope>
    <source>
        <strain evidence="2">DP1</strain>
    </source>
</reference>
<dbReference type="EMBL" id="CAMPGE010026245">
    <property type="protein sequence ID" value="CAI2383939.1"/>
    <property type="molecule type" value="Genomic_DNA"/>
</dbReference>
<protein>
    <submittedName>
        <fullName evidence="2">Uncharacterized protein</fullName>
    </submittedName>
</protein>
<accession>A0AAD1Y3L9</accession>
<evidence type="ECO:0000313" key="2">
    <source>
        <dbReference type="EMBL" id="CAI2383939.1"/>
    </source>
</evidence>
<comment type="caution">
    <text evidence="2">The sequence shown here is derived from an EMBL/GenBank/DDBJ whole genome shotgun (WGS) entry which is preliminary data.</text>
</comment>